<dbReference type="EMBL" id="CM017325">
    <property type="protein sequence ID" value="KAE8055497.1"/>
    <property type="molecule type" value="Genomic_DNA"/>
</dbReference>
<protein>
    <recommendedName>
        <fullName evidence="2">Bifunctional inhibitor/plant lipid transfer protein/seed storage helical domain-containing protein</fullName>
    </recommendedName>
</protein>
<dbReference type="SUPFAM" id="SSF47699">
    <property type="entry name" value="Bifunctional inhibitor/lipid-transfer protein/seed storage 2S albumin"/>
    <property type="match status" value="1"/>
</dbReference>
<dbReference type="AlphaFoldDB" id="A0A5N6R6U9"/>
<name>A0A5N6R6U9_9ROSI</name>
<dbReference type="InterPro" id="IPR016140">
    <property type="entry name" value="Bifunc_inhib/LTP/seed_store"/>
</dbReference>
<evidence type="ECO:0000259" key="2">
    <source>
        <dbReference type="Pfam" id="PF14368"/>
    </source>
</evidence>
<keyword evidence="4" id="KW-1185">Reference proteome</keyword>
<evidence type="ECO:0000313" key="4">
    <source>
        <dbReference type="Proteomes" id="UP000327013"/>
    </source>
</evidence>
<accession>A0A5N6R6U9</accession>
<sequence length="119" mass="13177">MGSSRIFMLLLAMVVLTMWEARMGSAAQSAAECKEEVDMLTKECILSIRHKTNASPRCCELVRASHAQCVCPKATLTESIILKFRLVDAIRFVGHCGLRVPLHFKCGNKVGQRGRREAG</sequence>
<proteinExistence type="predicted"/>
<dbReference type="Pfam" id="PF14368">
    <property type="entry name" value="LTP_2"/>
    <property type="match status" value="1"/>
</dbReference>
<feature type="chain" id="PRO_5024434519" description="Bifunctional inhibitor/plant lipid transfer protein/seed storage helical domain-containing protein" evidence="1">
    <location>
        <begin position="27"/>
        <end position="119"/>
    </location>
</feature>
<evidence type="ECO:0000313" key="3">
    <source>
        <dbReference type="EMBL" id="KAE8055497.1"/>
    </source>
</evidence>
<dbReference type="OrthoDB" id="1885440at2759"/>
<reference evidence="3 4" key="1">
    <citation type="submission" date="2019-06" db="EMBL/GenBank/DDBJ databases">
        <title>A chromosomal-level reference genome of Carpinus fangiana (Coryloideae, Betulaceae).</title>
        <authorList>
            <person name="Yang X."/>
            <person name="Wang Z."/>
            <person name="Zhang L."/>
            <person name="Hao G."/>
            <person name="Liu J."/>
            <person name="Yang Y."/>
        </authorList>
    </citation>
    <scope>NUCLEOTIDE SEQUENCE [LARGE SCALE GENOMIC DNA]</scope>
    <source>
        <strain evidence="3">Cfa_2016G</strain>
        <tissue evidence="3">Leaf</tissue>
    </source>
</reference>
<feature type="domain" description="Bifunctional inhibitor/plant lipid transfer protein/seed storage helical" evidence="2">
    <location>
        <begin position="13"/>
        <end position="106"/>
    </location>
</feature>
<gene>
    <name evidence="3" type="ORF">FH972_012335</name>
</gene>
<keyword evidence="1" id="KW-0732">Signal</keyword>
<organism evidence="3 4">
    <name type="scientific">Carpinus fangiana</name>
    <dbReference type="NCBI Taxonomy" id="176857"/>
    <lineage>
        <taxon>Eukaryota</taxon>
        <taxon>Viridiplantae</taxon>
        <taxon>Streptophyta</taxon>
        <taxon>Embryophyta</taxon>
        <taxon>Tracheophyta</taxon>
        <taxon>Spermatophyta</taxon>
        <taxon>Magnoliopsida</taxon>
        <taxon>eudicotyledons</taxon>
        <taxon>Gunneridae</taxon>
        <taxon>Pentapetalae</taxon>
        <taxon>rosids</taxon>
        <taxon>fabids</taxon>
        <taxon>Fagales</taxon>
        <taxon>Betulaceae</taxon>
        <taxon>Carpinus</taxon>
    </lineage>
</organism>
<evidence type="ECO:0000256" key="1">
    <source>
        <dbReference type="SAM" id="SignalP"/>
    </source>
</evidence>
<dbReference type="InterPro" id="IPR036312">
    <property type="entry name" value="Bifun_inhib/LTP/seed_sf"/>
</dbReference>
<feature type="signal peptide" evidence="1">
    <location>
        <begin position="1"/>
        <end position="26"/>
    </location>
</feature>
<dbReference type="Proteomes" id="UP000327013">
    <property type="component" value="Chromosome 5"/>
</dbReference>
<dbReference type="PANTHER" id="PTHR33286:SF32">
    <property type="entry name" value="BIFUNCTIONAL INHIBITOR_PLANT LIPID TRANSFER PROTEIN_SEED STORAGE HELICAL DOMAIN-CONTAINING PROTEIN"/>
    <property type="match status" value="1"/>
</dbReference>
<dbReference type="PANTHER" id="PTHR33286">
    <property type="entry name" value="BIFUNCTIONAL INHIBITOR/LIPID-TRANSFER PROTEIN/SEED STORAGE 2S ALBUMIN SUPERFAMILY PROTEIN"/>
    <property type="match status" value="1"/>
</dbReference>